<dbReference type="KEGG" id="mmr:Mmar10_0555"/>
<dbReference type="EC" id="2.6.1.52" evidence="4"/>
<dbReference type="InterPro" id="IPR015422">
    <property type="entry name" value="PyrdxlP-dep_Trfase_small"/>
</dbReference>
<dbReference type="GO" id="GO:0006564">
    <property type="term" value="P:L-serine biosynthetic process"/>
    <property type="evidence" value="ECO:0007669"/>
    <property type="project" value="UniProtKB-KW"/>
</dbReference>
<evidence type="ECO:0000256" key="4">
    <source>
        <dbReference type="ARBA" id="ARBA00013030"/>
    </source>
</evidence>
<dbReference type="SUPFAM" id="SSF53383">
    <property type="entry name" value="PLP-dependent transferases"/>
    <property type="match status" value="1"/>
</dbReference>
<comment type="cofactor">
    <cofactor evidence="1">
        <name>pyridoxal 5'-phosphate</name>
        <dbReference type="ChEBI" id="CHEBI:597326"/>
    </cofactor>
</comment>
<dbReference type="PANTHER" id="PTHR21152:SF40">
    <property type="entry name" value="ALANINE--GLYOXYLATE AMINOTRANSFERASE"/>
    <property type="match status" value="1"/>
</dbReference>
<dbReference type="Gene3D" id="3.40.640.10">
    <property type="entry name" value="Type I PLP-dependent aspartate aminotransferase-like (Major domain)"/>
    <property type="match status" value="1"/>
</dbReference>
<dbReference type="InterPro" id="IPR006271">
    <property type="entry name" value="Pser_aminoTfrase_methanosarc"/>
</dbReference>
<dbReference type="AlphaFoldDB" id="Q0AS89"/>
<proteinExistence type="inferred from homology"/>
<dbReference type="eggNOG" id="COG1932">
    <property type="taxonomic scope" value="Bacteria"/>
</dbReference>
<dbReference type="InterPro" id="IPR015424">
    <property type="entry name" value="PyrdxlP-dep_Trfase"/>
</dbReference>
<protein>
    <recommendedName>
        <fullName evidence="4">phosphoserine transaminase</fullName>
        <ecNumber evidence="4">2.6.1.52</ecNumber>
    </recommendedName>
</protein>
<feature type="region of interest" description="Disordered" evidence="12">
    <location>
        <begin position="1"/>
        <end position="38"/>
    </location>
</feature>
<evidence type="ECO:0000256" key="5">
    <source>
        <dbReference type="ARBA" id="ARBA00022490"/>
    </source>
</evidence>
<evidence type="ECO:0000256" key="7">
    <source>
        <dbReference type="ARBA" id="ARBA00022605"/>
    </source>
</evidence>
<evidence type="ECO:0000313" key="13">
    <source>
        <dbReference type="EMBL" id="ABI64848.1"/>
    </source>
</evidence>
<keyword evidence="9" id="KW-0663">Pyridoxal phosphate</keyword>
<keyword evidence="7" id="KW-0028">Amino-acid biosynthesis</keyword>
<organism evidence="13 14">
    <name type="scientific">Maricaulis maris (strain MCS10)</name>
    <name type="common">Caulobacter maris</name>
    <dbReference type="NCBI Taxonomy" id="394221"/>
    <lineage>
        <taxon>Bacteria</taxon>
        <taxon>Pseudomonadati</taxon>
        <taxon>Pseudomonadota</taxon>
        <taxon>Alphaproteobacteria</taxon>
        <taxon>Maricaulales</taxon>
        <taxon>Maricaulaceae</taxon>
        <taxon>Maricaulis</taxon>
    </lineage>
</organism>
<dbReference type="STRING" id="394221.Mmar10_0555"/>
<keyword evidence="14" id="KW-1185">Reference proteome</keyword>
<dbReference type="NCBIfam" id="TIGR01365">
    <property type="entry name" value="serC_2"/>
    <property type="match status" value="1"/>
</dbReference>
<reference evidence="13 14" key="1">
    <citation type="submission" date="2006-08" db="EMBL/GenBank/DDBJ databases">
        <title>Complete sequence of Maricaulis maris MCS10.</title>
        <authorList>
            <consortium name="US DOE Joint Genome Institute"/>
            <person name="Copeland A."/>
            <person name="Lucas S."/>
            <person name="Lapidus A."/>
            <person name="Barry K."/>
            <person name="Detter J.C."/>
            <person name="Glavina del Rio T."/>
            <person name="Hammon N."/>
            <person name="Israni S."/>
            <person name="Dalin E."/>
            <person name="Tice H."/>
            <person name="Pitluck S."/>
            <person name="Saunders E."/>
            <person name="Brettin T."/>
            <person name="Bruce D."/>
            <person name="Han C."/>
            <person name="Tapia R."/>
            <person name="Gilna P."/>
            <person name="Schmutz J."/>
            <person name="Larimer F."/>
            <person name="Land M."/>
            <person name="Hauser L."/>
            <person name="Kyrpides N."/>
            <person name="Mikhailova N."/>
            <person name="Viollier P."/>
            <person name="Stephens C."/>
            <person name="Richardson P."/>
        </authorList>
    </citation>
    <scope>NUCLEOTIDE SEQUENCE [LARGE SCALE GENOMIC DNA]</scope>
    <source>
        <strain evidence="13 14">MCS10</strain>
    </source>
</reference>
<name>Q0AS89_MARMM</name>
<evidence type="ECO:0000256" key="1">
    <source>
        <dbReference type="ARBA" id="ARBA00001933"/>
    </source>
</evidence>
<keyword evidence="10" id="KW-0718">Serine biosynthesis</keyword>
<evidence type="ECO:0000256" key="8">
    <source>
        <dbReference type="ARBA" id="ARBA00022679"/>
    </source>
</evidence>
<dbReference type="HOGENOM" id="CLU_040283_0_0_5"/>
<keyword evidence="8 13" id="KW-0808">Transferase</keyword>
<evidence type="ECO:0000256" key="3">
    <source>
        <dbReference type="ARBA" id="ARBA00006904"/>
    </source>
</evidence>
<dbReference type="Proteomes" id="UP000001964">
    <property type="component" value="Chromosome"/>
</dbReference>
<dbReference type="InterPro" id="IPR022278">
    <property type="entry name" value="Pser_aminoTfrase"/>
</dbReference>
<dbReference type="UniPathway" id="UPA00135">
    <property type="reaction ID" value="UER00197"/>
</dbReference>
<dbReference type="Gene3D" id="3.90.1150.10">
    <property type="entry name" value="Aspartate Aminotransferase, domain 1"/>
    <property type="match status" value="1"/>
</dbReference>
<dbReference type="PIRSF" id="PIRSF000525">
    <property type="entry name" value="SerC"/>
    <property type="match status" value="1"/>
</dbReference>
<evidence type="ECO:0000256" key="2">
    <source>
        <dbReference type="ARBA" id="ARBA00005099"/>
    </source>
</evidence>
<comment type="pathway">
    <text evidence="2">Amino-acid biosynthesis; L-serine biosynthesis; L-serine from 3-phospho-D-glycerate: step 2/3.</text>
</comment>
<dbReference type="OrthoDB" id="9772439at2"/>
<evidence type="ECO:0000256" key="11">
    <source>
        <dbReference type="ARBA" id="ARBA00049007"/>
    </source>
</evidence>
<dbReference type="GO" id="GO:0008453">
    <property type="term" value="F:alanine-glyoxylate transaminase activity"/>
    <property type="evidence" value="ECO:0007669"/>
    <property type="project" value="TreeGrafter"/>
</dbReference>
<dbReference type="GO" id="GO:0004760">
    <property type="term" value="F:L-serine-pyruvate transaminase activity"/>
    <property type="evidence" value="ECO:0007669"/>
    <property type="project" value="TreeGrafter"/>
</dbReference>
<dbReference type="GO" id="GO:0019265">
    <property type="term" value="P:glycine biosynthetic process, by transamination of glyoxylate"/>
    <property type="evidence" value="ECO:0007669"/>
    <property type="project" value="TreeGrafter"/>
</dbReference>
<comment type="similarity">
    <text evidence="3">Belongs to the class-V pyridoxal-phosphate-dependent aminotransferase family. SerC subfamily.</text>
</comment>
<dbReference type="CDD" id="cd01494">
    <property type="entry name" value="AAT_I"/>
    <property type="match status" value="1"/>
</dbReference>
<accession>Q0AS89</accession>
<gene>
    <name evidence="13" type="ordered locus">Mmar10_0555</name>
</gene>
<keyword evidence="5" id="KW-0963">Cytoplasm</keyword>
<evidence type="ECO:0000256" key="6">
    <source>
        <dbReference type="ARBA" id="ARBA00022576"/>
    </source>
</evidence>
<dbReference type="InterPro" id="IPR015421">
    <property type="entry name" value="PyrdxlP-dep_Trfase_major"/>
</dbReference>
<comment type="catalytic activity">
    <reaction evidence="11">
        <text>O-phospho-L-serine + 2-oxoglutarate = 3-phosphooxypyruvate + L-glutamate</text>
        <dbReference type="Rhea" id="RHEA:14329"/>
        <dbReference type="ChEBI" id="CHEBI:16810"/>
        <dbReference type="ChEBI" id="CHEBI:18110"/>
        <dbReference type="ChEBI" id="CHEBI:29985"/>
        <dbReference type="ChEBI" id="CHEBI:57524"/>
        <dbReference type="EC" id="2.6.1.52"/>
    </reaction>
</comment>
<dbReference type="EMBL" id="CP000449">
    <property type="protein sequence ID" value="ABI64848.1"/>
    <property type="molecule type" value="Genomic_DNA"/>
</dbReference>
<sequence>MNRPTHCDSPETELADISTPAETRPQNPKPVLRPADPRFSCGPVKKYPGWSWDALADAPLSRTHRAGAPVARIKEAIERTHALLELPEGYKVAMLPGSDTGAMEAAMWSLLGQRGADVFSWDVFGNRWTLDARDELKLKDLRVFQEPAGTLPDISQYDPKRDAIFTLNGTAAGVWIPDFEWIDADREGLTLCDATSAAFAVEIDWSKIDVLTFSWQKCMGGEAQHGMLVMSPRAIERLDSWRPDWPIPGLLQLHANGKANMAVYEGSTLNTPSLMAVEDYLAALKWASRIGGLPELIRRREENFAALDEWVSQADWVAYLCDNPAHRSPVSVTLKYTDPDVIASGEDAQWDLTKRISSLLERENAALDITMHRASVPGIRIWCGPTVERDDLAALGPWLDWAYREALDAG</sequence>
<evidence type="ECO:0000256" key="9">
    <source>
        <dbReference type="ARBA" id="ARBA00022898"/>
    </source>
</evidence>
<dbReference type="NCBIfam" id="NF002841">
    <property type="entry name" value="PRK03080.1-2"/>
    <property type="match status" value="1"/>
</dbReference>
<keyword evidence="6 13" id="KW-0032">Aminotransferase</keyword>
<evidence type="ECO:0000313" key="14">
    <source>
        <dbReference type="Proteomes" id="UP000001964"/>
    </source>
</evidence>
<evidence type="ECO:0000256" key="10">
    <source>
        <dbReference type="ARBA" id="ARBA00023299"/>
    </source>
</evidence>
<dbReference type="PANTHER" id="PTHR21152">
    <property type="entry name" value="AMINOTRANSFERASE CLASS V"/>
    <property type="match status" value="1"/>
</dbReference>
<dbReference type="GO" id="GO:0004648">
    <property type="term" value="F:O-phospho-L-serine:2-oxoglutarate aminotransferase activity"/>
    <property type="evidence" value="ECO:0007669"/>
    <property type="project" value="UniProtKB-EC"/>
</dbReference>
<evidence type="ECO:0000256" key="12">
    <source>
        <dbReference type="SAM" id="MobiDB-lite"/>
    </source>
</evidence>